<evidence type="ECO:0000313" key="3">
    <source>
        <dbReference type="Proteomes" id="UP000015101"/>
    </source>
</evidence>
<proteinExistence type="predicted"/>
<evidence type="ECO:0000313" key="2">
    <source>
        <dbReference type="EnsemblMetazoa" id="HelroP169592"/>
    </source>
</evidence>
<protein>
    <submittedName>
        <fullName evidence="1 2">Uncharacterized protein</fullName>
    </submittedName>
</protein>
<dbReference type="Proteomes" id="UP000015101">
    <property type="component" value="Unassembled WGS sequence"/>
</dbReference>
<reference evidence="3" key="1">
    <citation type="submission" date="2012-12" db="EMBL/GenBank/DDBJ databases">
        <authorList>
            <person name="Hellsten U."/>
            <person name="Grimwood J."/>
            <person name="Chapman J.A."/>
            <person name="Shapiro H."/>
            <person name="Aerts A."/>
            <person name="Otillar R.P."/>
            <person name="Terry A.Y."/>
            <person name="Boore J.L."/>
            <person name="Simakov O."/>
            <person name="Marletaz F."/>
            <person name="Cho S.-J."/>
            <person name="Edsinger-Gonzales E."/>
            <person name="Havlak P."/>
            <person name="Kuo D.-H."/>
            <person name="Larsson T."/>
            <person name="Lv J."/>
            <person name="Arendt D."/>
            <person name="Savage R."/>
            <person name="Osoegawa K."/>
            <person name="de Jong P."/>
            <person name="Lindberg D.R."/>
            <person name="Seaver E.C."/>
            <person name="Weisblat D.A."/>
            <person name="Putnam N.H."/>
            <person name="Grigoriev I.V."/>
            <person name="Rokhsar D.S."/>
        </authorList>
    </citation>
    <scope>NUCLEOTIDE SEQUENCE</scope>
</reference>
<accession>T1F253</accession>
<reference evidence="2" key="3">
    <citation type="submission" date="2015-06" db="UniProtKB">
        <authorList>
            <consortium name="EnsemblMetazoa"/>
        </authorList>
    </citation>
    <scope>IDENTIFICATION</scope>
</reference>
<dbReference type="EMBL" id="AMQM01003317">
    <property type="status" value="NOT_ANNOTATED_CDS"/>
    <property type="molecule type" value="Genomic_DNA"/>
</dbReference>
<dbReference type="HOGENOM" id="CLU_2136150_0_0_1"/>
<dbReference type="EMBL" id="KB096134">
    <property type="protein sequence ID" value="ESO07892.1"/>
    <property type="molecule type" value="Genomic_DNA"/>
</dbReference>
<dbReference type="CTD" id="20202903"/>
<dbReference type="KEGG" id="hro:HELRODRAFT_169592"/>
<keyword evidence="3" id="KW-1185">Reference proteome</keyword>
<evidence type="ECO:0000313" key="1">
    <source>
        <dbReference type="EMBL" id="ESO07892.1"/>
    </source>
</evidence>
<dbReference type="GeneID" id="20202903"/>
<dbReference type="InParanoid" id="T1F253"/>
<dbReference type="AlphaFoldDB" id="T1F253"/>
<reference evidence="1 3" key="2">
    <citation type="journal article" date="2013" name="Nature">
        <title>Insights into bilaterian evolution from three spiralian genomes.</title>
        <authorList>
            <person name="Simakov O."/>
            <person name="Marletaz F."/>
            <person name="Cho S.J."/>
            <person name="Edsinger-Gonzales E."/>
            <person name="Havlak P."/>
            <person name="Hellsten U."/>
            <person name="Kuo D.H."/>
            <person name="Larsson T."/>
            <person name="Lv J."/>
            <person name="Arendt D."/>
            <person name="Savage R."/>
            <person name="Osoegawa K."/>
            <person name="de Jong P."/>
            <person name="Grimwood J."/>
            <person name="Chapman J.A."/>
            <person name="Shapiro H."/>
            <person name="Aerts A."/>
            <person name="Otillar R.P."/>
            <person name="Terry A.Y."/>
            <person name="Boore J.L."/>
            <person name="Grigoriev I.V."/>
            <person name="Lindberg D.R."/>
            <person name="Seaver E.C."/>
            <person name="Weisblat D.A."/>
            <person name="Putnam N.H."/>
            <person name="Rokhsar D.S."/>
        </authorList>
    </citation>
    <scope>NUCLEOTIDE SEQUENCE</scope>
</reference>
<gene>
    <name evidence="2" type="primary">20202903</name>
    <name evidence="1" type="ORF">HELRODRAFT_169592</name>
</gene>
<sequence length="113" mass="12443">MSLSTTRGTHFDRITGLAEIELLTFWTSVPCPKESRRKWKSPNVAHLDGIPVGWDAPNHGKVWMHHISIGSDVLDFGKFVDVPAGLGSLLIYLNGPITANLTPWLTNRVAPSI</sequence>
<dbReference type="RefSeq" id="XP_009013681.1">
    <property type="nucleotide sequence ID" value="XM_009015433.1"/>
</dbReference>
<organism evidence="2 3">
    <name type="scientific">Helobdella robusta</name>
    <name type="common">Californian leech</name>
    <dbReference type="NCBI Taxonomy" id="6412"/>
    <lineage>
        <taxon>Eukaryota</taxon>
        <taxon>Metazoa</taxon>
        <taxon>Spiralia</taxon>
        <taxon>Lophotrochozoa</taxon>
        <taxon>Annelida</taxon>
        <taxon>Clitellata</taxon>
        <taxon>Hirudinea</taxon>
        <taxon>Rhynchobdellida</taxon>
        <taxon>Glossiphoniidae</taxon>
        <taxon>Helobdella</taxon>
    </lineage>
</organism>
<name>T1F253_HELRO</name>
<dbReference type="EnsemblMetazoa" id="HelroT169592">
    <property type="protein sequence ID" value="HelroP169592"/>
    <property type="gene ID" value="HelroG169592"/>
</dbReference>